<dbReference type="InterPro" id="IPR042099">
    <property type="entry name" value="ANL_N_sf"/>
</dbReference>
<evidence type="ECO:0000256" key="4">
    <source>
        <dbReference type="ARBA" id="ARBA00023140"/>
    </source>
</evidence>
<dbReference type="InterPro" id="IPR000873">
    <property type="entry name" value="AMP-dep_synth/lig_dom"/>
</dbReference>
<evidence type="ECO:0000313" key="8">
    <source>
        <dbReference type="Proteomes" id="UP000728032"/>
    </source>
</evidence>
<dbReference type="GO" id="GO:0016405">
    <property type="term" value="F:CoA-ligase activity"/>
    <property type="evidence" value="ECO:0007669"/>
    <property type="project" value="TreeGrafter"/>
</dbReference>
<organism evidence="7">
    <name type="scientific">Oppiella nova</name>
    <dbReference type="NCBI Taxonomy" id="334625"/>
    <lineage>
        <taxon>Eukaryota</taxon>
        <taxon>Metazoa</taxon>
        <taxon>Ecdysozoa</taxon>
        <taxon>Arthropoda</taxon>
        <taxon>Chelicerata</taxon>
        <taxon>Arachnida</taxon>
        <taxon>Acari</taxon>
        <taxon>Acariformes</taxon>
        <taxon>Sarcoptiformes</taxon>
        <taxon>Oribatida</taxon>
        <taxon>Brachypylina</taxon>
        <taxon>Oppioidea</taxon>
        <taxon>Oppiidae</taxon>
        <taxon>Oppiella</taxon>
    </lineage>
</organism>
<evidence type="ECO:0000259" key="5">
    <source>
        <dbReference type="Pfam" id="PF00501"/>
    </source>
</evidence>
<dbReference type="PANTHER" id="PTHR24096:SF149">
    <property type="entry name" value="AMP-BINDING DOMAIN-CONTAINING PROTEIN-RELATED"/>
    <property type="match status" value="1"/>
</dbReference>
<sequence>MNSDRFLESKLQPHKDVPNIGLSVYLLGRLLQHKDKQLIVDCPTGCLWTGKEIHDVCLSLSDAFINKFDLNAGDTVCFWCPNSDVHAITFLATIASGAIYLAIDPNYSYNDVYRVIKLSSAKFLICLSDNTSEAIHMMNDLQSLERLFIIDGNTDADLTDTKNCHFLMQFMRYKYKPEADSLTKPVPIPVPVSANDLCVIHFIKNTKDGIPGQLMPIIRTNANLIHSSTLLQDSQVLQLTSDDCIVGQHFSNYLGVVLFCHSLVSGSRMAFTNSHFNRQKTLQYIQKYNITTASVDLNEILYLLRNDVEIKNNSKLYYDFSSLIDILHTGSPLPHADCVTEEVFRKLCPKHFRSIYGKPETGIISCVWKGVSTFDTNKCISSYYSVGYPVPGVQIKIIHPQTEKSRSVHKLGEICVKSAQMVDKSRNVSIVTRNAFTIDGFYKTGDAGYYDTDGQLYVECRVNELIYESNNAVNPLPIESILRQHSAVKEAAVIGVPNDTYGQVCCGFVELEPKVAVSEQTLIELVSNKGKELRAGIRFIESMPKTLRNQVNRMALRVIYDNFHTYSLIEML</sequence>
<dbReference type="PANTHER" id="PTHR24096">
    <property type="entry name" value="LONG-CHAIN-FATTY-ACID--COA LIGASE"/>
    <property type="match status" value="1"/>
</dbReference>
<accession>A0A7R9QFK3</accession>
<dbReference type="InterPro" id="IPR045851">
    <property type="entry name" value="AMP-bd_C_sf"/>
</dbReference>
<evidence type="ECO:0000256" key="3">
    <source>
        <dbReference type="ARBA" id="ARBA00022598"/>
    </source>
</evidence>
<comment type="similarity">
    <text evidence="2">Belongs to the ATP-dependent AMP-binding enzyme family.</text>
</comment>
<dbReference type="Pfam" id="PF00501">
    <property type="entry name" value="AMP-binding"/>
    <property type="match status" value="1"/>
</dbReference>
<keyword evidence="8" id="KW-1185">Reference proteome</keyword>
<gene>
    <name evidence="7" type="ORF">ONB1V03_LOCUS3898</name>
</gene>
<dbReference type="SUPFAM" id="SSF56801">
    <property type="entry name" value="Acetyl-CoA synthetase-like"/>
    <property type="match status" value="1"/>
</dbReference>
<keyword evidence="4" id="KW-0576">Peroxisome</keyword>
<name>A0A7R9QFK3_9ACAR</name>
<evidence type="ECO:0008006" key="9">
    <source>
        <dbReference type="Google" id="ProtNLM"/>
    </source>
</evidence>
<dbReference type="Gene3D" id="3.30.300.30">
    <property type="match status" value="1"/>
</dbReference>
<dbReference type="InterPro" id="IPR025110">
    <property type="entry name" value="AMP-bd_C"/>
</dbReference>
<dbReference type="Proteomes" id="UP000728032">
    <property type="component" value="Unassembled WGS sequence"/>
</dbReference>
<dbReference type="EMBL" id="OC916058">
    <property type="protein sequence ID" value="CAD7642999.1"/>
    <property type="molecule type" value="Genomic_DNA"/>
</dbReference>
<dbReference type="Pfam" id="PF13193">
    <property type="entry name" value="AMP-binding_C"/>
    <property type="match status" value="1"/>
</dbReference>
<evidence type="ECO:0000313" key="7">
    <source>
        <dbReference type="EMBL" id="CAD7642999.1"/>
    </source>
</evidence>
<dbReference type="OrthoDB" id="6484520at2759"/>
<dbReference type="Gene3D" id="3.40.50.12780">
    <property type="entry name" value="N-terminal domain of ligase-like"/>
    <property type="match status" value="1"/>
</dbReference>
<feature type="domain" description="AMP-binding enzyme C-terminal" evidence="6">
    <location>
        <begin position="478"/>
        <end position="546"/>
    </location>
</feature>
<reference evidence="7" key="1">
    <citation type="submission" date="2020-11" db="EMBL/GenBank/DDBJ databases">
        <authorList>
            <person name="Tran Van P."/>
        </authorList>
    </citation>
    <scope>NUCLEOTIDE SEQUENCE</scope>
</reference>
<keyword evidence="3" id="KW-0436">Ligase</keyword>
<evidence type="ECO:0000259" key="6">
    <source>
        <dbReference type="Pfam" id="PF13193"/>
    </source>
</evidence>
<proteinExistence type="inferred from homology"/>
<feature type="domain" description="AMP-dependent synthetase/ligase" evidence="5">
    <location>
        <begin position="32"/>
        <end position="421"/>
    </location>
</feature>
<evidence type="ECO:0000256" key="1">
    <source>
        <dbReference type="ARBA" id="ARBA00004275"/>
    </source>
</evidence>
<comment type="subcellular location">
    <subcellularLocation>
        <location evidence="1">Peroxisome</location>
    </subcellularLocation>
</comment>
<protein>
    <recommendedName>
        <fullName evidence="9">Luciferase</fullName>
    </recommendedName>
</protein>
<dbReference type="GO" id="GO:0005777">
    <property type="term" value="C:peroxisome"/>
    <property type="evidence" value="ECO:0007669"/>
    <property type="project" value="UniProtKB-SubCell"/>
</dbReference>
<evidence type="ECO:0000256" key="2">
    <source>
        <dbReference type="ARBA" id="ARBA00006432"/>
    </source>
</evidence>
<dbReference type="AlphaFoldDB" id="A0A7R9QFK3"/>
<dbReference type="EMBL" id="CAJPVJ010001233">
    <property type="protein sequence ID" value="CAG2164342.1"/>
    <property type="molecule type" value="Genomic_DNA"/>
</dbReference>